<evidence type="ECO:0000313" key="2">
    <source>
        <dbReference type="EMBL" id="KAA1100977.1"/>
    </source>
</evidence>
<protein>
    <submittedName>
        <fullName evidence="2">Uncharacterized protein</fullName>
    </submittedName>
</protein>
<dbReference type="EMBL" id="VSWC01000053">
    <property type="protein sequence ID" value="KAA1100977.1"/>
    <property type="molecule type" value="Genomic_DNA"/>
</dbReference>
<proteinExistence type="predicted"/>
<gene>
    <name evidence="2" type="ORF">PGT21_003267</name>
</gene>
<keyword evidence="3" id="KW-1185">Reference proteome</keyword>
<organism evidence="2 3">
    <name type="scientific">Puccinia graminis f. sp. tritici</name>
    <dbReference type="NCBI Taxonomy" id="56615"/>
    <lineage>
        <taxon>Eukaryota</taxon>
        <taxon>Fungi</taxon>
        <taxon>Dikarya</taxon>
        <taxon>Basidiomycota</taxon>
        <taxon>Pucciniomycotina</taxon>
        <taxon>Pucciniomycetes</taxon>
        <taxon>Pucciniales</taxon>
        <taxon>Pucciniaceae</taxon>
        <taxon>Puccinia</taxon>
    </lineage>
</organism>
<sequence length="61" mass="6527">MEVPCHRLTANAGQRNTASVDQSNLIGTDSDNHINALAYSELDASLSEVWEHRTSPASSAS</sequence>
<feature type="compositionally biased region" description="Polar residues" evidence="1">
    <location>
        <begin position="11"/>
        <end position="27"/>
    </location>
</feature>
<accession>A0A5B0PH76</accession>
<name>A0A5B0PH76_PUCGR</name>
<dbReference type="AlphaFoldDB" id="A0A5B0PH76"/>
<feature type="region of interest" description="Disordered" evidence="1">
    <location>
        <begin position="1"/>
        <end position="27"/>
    </location>
</feature>
<reference evidence="2 3" key="1">
    <citation type="submission" date="2019-05" db="EMBL/GenBank/DDBJ databases">
        <title>Emergence of the Ug99 lineage of the wheat stem rust pathogen through somatic hybridization.</title>
        <authorList>
            <person name="Li F."/>
            <person name="Upadhyaya N.M."/>
            <person name="Sperschneider J."/>
            <person name="Matny O."/>
            <person name="Nguyen-Phuc H."/>
            <person name="Mago R."/>
            <person name="Raley C."/>
            <person name="Miller M.E."/>
            <person name="Silverstein K.A.T."/>
            <person name="Henningsen E."/>
            <person name="Hirsch C.D."/>
            <person name="Visser B."/>
            <person name="Pretorius Z.A."/>
            <person name="Steffenson B.J."/>
            <person name="Schwessinger B."/>
            <person name="Dodds P.N."/>
            <person name="Figueroa M."/>
        </authorList>
    </citation>
    <scope>NUCLEOTIDE SEQUENCE [LARGE SCALE GENOMIC DNA]</scope>
    <source>
        <strain evidence="2">21-0</strain>
    </source>
</reference>
<comment type="caution">
    <text evidence="2">The sequence shown here is derived from an EMBL/GenBank/DDBJ whole genome shotgun (WGS) entry which is preliminary data.</text>
</comment>
<dbReference type="Proteomes" id="UP000324748">
    <property type="component" value="Unassembled WGS sequence"/>
</dbReference>
<evidence type="ECO:0000256" key="1">
    <source>
        <dbReference type="SAM" id="MobiDB-lite"/>
    </source>
</evidence>
<evidence type="ECO:0000313" key="3">
    <source>
        <dbReference type="Proteomes" id="UP000324748"/>
    </source>
</evidence>